<evidence type="ECO:0000256" key="2">
    <source>
        <dbReference type="ARBA" id="ARBA00022676"/>
    </source>
</evidence>
<dbReference type="OMA" id="CELEAEY"/>
<organism evidence="3 4">
    <name type="scientific">Tetracentron sinense</name>
    <name type="common">Spur-leaf</name>
    <dbReference type="NCBI Taxonomy" id="13715"/>
    <lineage>
        <taxon>Eukaryota</taxon>
        <taxon>Viridiplantae</taxon>
        <taxon>Streptophyta</taxon>
        <taxon>Embryophyta</taxon>
        <taxon>Tracheophyta</taxon>
        <taxon>Spermatophyta</taxon>
        <taxon>Magnoliopsida</taxon>
        <taxon>Trochodendrales</taxon>
        <taxon>Trochodendraceae</taxon>
        <taxon>Tetracentron</taxon>
    </lineage>
</organism>
<dbReference type="Gene3D" id="3.40.50.2000">
    <property type="entry name" value="Glycogen Phosphorylase B"/>
    <property type="match status" value="5"/>
</dbReference>
<proteinExistence type="inferred from homology"/>
<dbReference type="Proteomes" id="UP000655225">
    <property type="component" value="Unassembled WGS sequence"/>
</dbReference>
<protein>
    <submittedName>
        <fullName evidence="3">Uncharacterized protein</fullName>
    </submittedName>
</protein>
<sequence>MENLRTQIEQFIYDRRPDCIIADKFYPWTSDVAAKLGIQRLVFNATCELEAEYAKHYQKMMGHKVWHVGPVSLIHRDSADKAERGHKTAVDEHECLSWLDSKEPDSVLYVCFGSLCHFPDEQLFEIASALEASGVSAGLPMITWPLYAEHFNNEKLVTQVLKIGVEVGVKDWKLWVDAGKKVTKREDTEKAVAELMNGGDEAVERRKLARKLGETAKNSVKEGGSSHRNLTALIDELKRLKASRVET</sequence>
<comment type="similarity">
    <text evidence="1">Belongs to the UDP-glycosyltransferase family.</text>
</comment>
<keyword evidence="2" id="KW-0328">Glycosyltransferase</keyword>
<dbReference type="PANTHER" id="PTHR48047:SF45">
    <property type="entry name" value="SCOPOLETIN GLUCOSYLTRANSFERASE-LIKE"/>
    <property type="match status" value="1"/>
</dbReference>
<gene>
    <name evidence="3" type="ORF">HHK36_028884</name>
</gene>
<reference evidence="3 4" key="1">
    <citation type="submission" date="2020-04" db="EMBL/GenBank/DDBJ databases">
        <title>Plant Genome Project.</title>
        <authorList>
            <person name="Zhang R.-G."/>
        </authorList>
    </citation>
    <scope>NUCLEOTIDE SEQUENCE [LARGE SCALE GENOMIC DNA]</scope>
    <source>
        <strain evidence="3">YNK0</strain>
        <tissue evidence="3">Leaf</tissue>
    </source>
</reference>
<dbReference type="EMBL" id="JABCRI010000022">
    <property type="protein sequence ID" value="KAF8379448.1"/>
    <property type="molecule type" value="Genomic_DNA"/>
</dbReference>
<evidence type="ECO:0000313" key="4">
    <source>
        <dbReference type="Proteomes" id="UP000655225"/>
    </source>
</evidence>
<accession>A0A834YBY8</accession>
<dbReference type="SUPFAM" id="SSF53756">
    <property type="entry name" value="UDP-Glycosyltransferase/glycogen phosphorylase"/>
    <property type="match status" value="1"/>
</dbReference>
<keyword evidence="2" id="KW-0808">Transferase</keyword>
<dbReference type="OrthoDB" id="1721575at2759"/>
<evidence type="ECO:0000313" key="3">
    <source>
        <dbReference type="EMBL" id="KAF8379448.1"/>
    </source>
</evidence>
<name>A0A834YBY8_TETSI</name>
<dbReference type="PANTHER" id="PTHR48047">
    <property type="entry name" value="GLYCOSYLTRANSFERASE"/>
    <property type="match status" value="1"/>
</dbReference>
<keyword evidence="4" id="KW-1185">Reference proteome</keyword>
<dbReference type="GO" id="GO:0035251">
    <property type="term" value="F:UDP-glucosyltransferase activity"/>
    <property type="evidence" value="ECO:0007669"/>
    <property type="project" value="TreeGrafter"/>
</dbReference>
<dbReference type="AlphaFoldDB" id="A0A834YBY8"/>
<comment type="caution">
    <text evidence="3">The sequence shown here is derived from an EMBL/GenBank/DDBJ whole genome shotgun (WGS) entry which is preliminary data.</text>
</comment>
<evidence type="ECO:0000256" key="1">
    <source>
        <dbReference type="ARBA" id="ARBA00009995"/>
    </source>
</evidence>